<dbReference type="Proteomes" id="UP000308037">
    <property type="component" value="Unassembled WGS sequence"/>
</dbReference>
<dbReference type="InterPro" id="IPR055927">
    <property type="entry name" value="DUF7504"/>
</dbReference>
<dbReference type="EMBL" id="QKNX01000001">
    <property type="protein sequence ID" value="TKR27826.1"/>
    <property type="molecule type" value="Genomic_DNA"/>
</dbReference>
<comment type="caution">
    <text evidence="1">The sequence shown here is derived from an EMBL/GenBank/DDBJ whole genome shotgun (WGS) entry which is preliminary data.</text>
</comment>
<proteinExistence type="predicted"/>
<dbReference type="OrthoDB" id="70318at2157"/>
<dbReference type="Pfam" id="PF24336">
    <property type="entry name" value="DUF7504"/>
    <property type="match status" value="1"/>
</dbReference>
<reference evidence="1 2" key="1">
    <citation type="submission" date="2019-04" db="EMBL/GenBank/DDBJ databases">
        <title>Natronomonas sp. F20-122 a newhaloarchaeon isolated from a saline saltern of Isla Bacuta, Huelva, Spain.</title>
        <authorList>
            <person name="Duran-Viseras A."/>
            <person name="Sanchez-Porro C."/>
            <person name="Ventosa A."/>
        </authorList>
    </citation>
    <scope>NUCLEOTIDE SEQUENCE [LARGE SCALE GENOMIC DNA]</scope>
    <source>
        <strain evidence="1 2">F20-122</strain>
    </source>
</reference>
<evidence type="ECO:0000313" key="1">
    <source>
        <dbReference type="EMBL" id="TKR27826.1"/>
    </source>
</evidence>
<evidence type="ECO:0008006" key="3">
    <source>
        <dbReference type="Google" id="ProtNLM"/>
    </source>
</evidence>
<sequence>MSYRVDDLQAISSFDSGVSLLLTGPSTLTDEVVLDVVTPEADERVIVITMTTGAETVVKELERRGVARDQIGIIDCTNADSNVEGVPVRQLNSPGDLTGISLEFAKLLDQDSGNQSVRARVGIISVSTALMYTELRTMFRFLHVFTARIRSGGMFGAFSLDPTMHEEKAHNTIRAVFDCEASIDESGVSIAGTGFEP</sequence>
<accession>A0A4U5JH86</accession>
<evidence type="ECO:0000313" key="2">
    <source>
        <dbReference type="Proteomes" id="UP000308037"/>
    </source>
</evidence>
<dbReference type="AlphaFoldDB" id="A0A4U5JH86"/>
<dbReference type="RefSeq" id="WP_137275126.1">
    <property type="nucleotide sequence ID" value="NZ_QKNX01000001.1"/>
</dbReference>
<protein>
    <recommendedName>
        <fullName evidence="3">Recombinase RecA</fullName>
    </recommendedName>
</protein>
<name>A0A4U5JH86_9EURY</name>
<keyword evidence="2" id="KW-1185">Reference proteome</keyword>
<gene>
    <name evidence="1" type="ORF">DM868_01690</name>
</gene>
<organism evidence="1 2">
    <name type="scientific">Natronomonas salsuginis</name>
    <dbReference type="NCBI Taxonomy" id="2217661"/>
    <lineage>
        <taxon>Archaea</taxon>
        <taxon>Methanobacteriati</taxon>
        <taxon>Methanobacteriota</taxon>
        <taxon>Stenosarchaea group</taxon>
        <taxon>Halobacteria</taxon>
        <taxon>Halobacteriales</taxon>
        <taxon>Natronomonadaceae</taxon>
        <taxon>Natronomonas</taxon>
    </lineage>
</organism>